<dbReference type="GO" id="GO:0005886">
    <property type="term" value="C:plasma membrane"/>
    <property type="evidence" value="ECO:0007669"/>
    <property type="project" value="UniProtKB-SubCell"/>
</dbReference>
<keyword evidence="3" id="KW-0813">Transport</keyword>
<dbReference type="RefSeq" id="WP_188201657.1">
    <property type="nucleotide sequence ID" value="NZ_LR881183.1"/>
</dbReference>
<evidence type="ECO:0000256" key="8">
    <source>
        <dbReference type="SAM" id="Phobius"/>
    </source>
</evidence>
<dbReference type="Pfam" id="PF03595">
    <property type="entry name" value="SLAC1"/>
    <property type="match status" value="1"/>
</dbReference>
<dbReference type="Proteomes" id="UP000516304">
    <property type="component" value="Chromosome TIRI35C"/>
</dbReference>
<feature type="transmembrane region" description="Helical" evidence="8">
    <location>
        <begin position="6"/>
        <end position="28"/>
    </location>
</feature>
<dbReference type="PANTHER" id="PTHR31686">
    <property type="match status" value="1"/>
</dbReference>
<evidence type="ECO:0000256" key="5">
    <source>
        <dbReference type="ARBA" id="ARBA00022692"/>
    </source>
</evidence>
<feature type="transmembrane region" description="Helical" evidence="8">
    <location>
        <begin position="306"/>
        <end position="326"/>
    </location>
</feature>
<feature type="transmembrane region" description="Helical" evidence="8">
    <location>
        <begin position="209"/>
        <end position="228"/>
    </location>
</feature>
<feature type="transmembrane region" description="Helical" evidence="8">
    <location>
        <begin position="175"/>
        <end position="197"/>
    </location>
</feature>
<evidence type="ECO:0000256" key="1">
    <source>
        <dbReference type="ARBA" id="ARBA00004651"/>
    </source>
</evidence>
<keyword evidence="5 8" id="KW-0812">Transmembrane</keyword>
<keyword evidence="6 8" id="KW-1133">Transmembrane helix</keyword>
<comment type="similarity">
    <text evidence="2">Belongs to the tellurite-resistance/dicarboxylate transporter (TDT) family.</text>
</comment>
<name>A0A7G2D6T9_9EURY</name>
<feature type="transmembrane region" description="Helical" evidence="8">
    <location>
        <begin position="140"/>
        <end position="163"/>
    </location>
</feature>
<sequence length="340" mass="37874">MGIKDFAPSWFASVMGTGALALVSEAYSGKLPPLGKFAELLTYINTVLFFVLLVPWVLRWLRYREDALGDLRHPVICHFYGTIAVAMLVLSADYLFILRREFVAVVFWATGTVLTVFFALLIPYLMFIEGEIDIRTVTPAWFIPPVGLIVIPLSGSVIASTLAGAAREATYAINYFAWGSGFFLYLALFAIVMHRFIAHEPLPCGMAPAVWINLGPIGAGTSTLYALIKASDFVTVKEPFLVFGLLLWGFGIWWLLMAILMTLHYLRKLNLPYSLAWWAFIFPLGAYVSATFNVGTTFGINAITDFGFVLYWLLLAIWLVTGGLTLRNFAFRGSEQREAS</sequence>
<accession>A0A7G2D6T9</accession>
<dbReference type="InterPro" id="IPR051629">
    <property type="entry name" value="Sulfite_efflux_TDT"/>
</dbReference>
<evidence type="ECO:0000256" key="4">
    <source>
        <dbReference type="ARBA" id="ARBA00022475"/>
    </source>
</evidence>
<keyword evidence="7 8" id="KW-0472">Membrane</keyword>
<dbReference type="Gene3D" id="1.50.10.150">
    <property type="entry name" value="Voltage-dependent anion channel"/>
    <property type="match status" value="1"/>
</dbReference>
<dbReference type="EMBL" id="LR881183">
    <property type="protein sequence ID" value="CAD5243732.1"/>
    <property type="molecule type" value="Genomic_DNA"/>
</dbReference>
<proteinExistence type="inferred from homology"/>
<evidence type="ECO:0000313" key="9">
    <source>
        <dbReference type="EMBL" id="CAD5243732.1"/>
    </source>
</evidence>
<evidence type="ECO:0000256" key="6">
    <source>
        <dbReference type="ARBA" id="ARBA00022989"/>
    </source>
</evidence>
<dbReference type="InterPro" id="IPR011552">
    <property type="entry name" value="TehA/Mae1"/>
</dbReference>
<dbReference type="AlphaFoldDB" id="A0A7G2D6T9"/>
<dbReference type="KEGG" id="tcq:TIRI35C_0578"/>
<feature type="transmembrane region" description="Helical" evidence="8">
    <location>
        <begin position="240"/>
        <end position="263"/>
    </location>
</feature>
<comment type="subcellular location">
    <subcellularLocation>
        <location evidence="1">Cell membrane</location>
        <topology evidence="1">Multi-pass membrane protein</topology>
    </subcellularLocation>
</comment>
<feature type="transmembrane region" description="Helical" evidence="8">
    <location>
        <begin position="275"/>
        <end position="294"/>
    </location>
</feature>
<evidence type="ECO:0000256" key="3">
    <source>
        <dbReference type="ARBA" id="ARBA00022448"/>
    </source>
</evidence>
<keyword evidence="4" id="KW-1003">Cell membrane</keyword>
<dbReference type="InterPro" id="IPR004695">
    <property type="entry name" value="SLAC1/Mae1/Ssu1/TehA"/>
</dbReference>
<gene>
    <name evidence="9" type="ORF">TIRI35C_0578</name>
</gene>
<organism evidence="9 10">
    <name type="scientific">Thermococcus camini</name>
    <dbReference type="NCBI Taxonomy" id="2016373"/>
    <lineage>
        <taxon>Archaea</taxon>
        <taxon>Methanobacteriati</taxon>
        <taxon>Methanobacteriota</taxon>
        <taxon>Thermococci</taxon>
        <taxon>Thermococcales</taxon>
        <taxon>Thermococcaceae</taxon>
        <taxon>Thermococcus</taxon>
    </lineage>
</organism>
<dbReference type="NCBIfam" id="TIGR00816">
    <property type="entry name" value="tdt"/>
    <property type="match status" value="1"/>
</dbReference>
<feature type="transmembrane region" description="Helical" evidence="8">
    <location>
        <begin position="40"/>
        <end position="58"/>
    </location>
</feature>
<evidence type="ECO:0000256" key="7">
    <source>
        <dbReference type="ARBA" id="ARBA00023136"/>
    </source>
</evidence>
<reference evidence="9 10" key="1">
    <citation type="submission" date="2020-09" db="EMBL/GenBank/DDBJ databases">
        <authorList>
            <person name="Courtine D."/>
        </authorList>
    </citation>
    <scope>NUCLEOTIDE SEQUENCE [LARGE SCALE GENOMIC DNA]</scope>
    <source>
        <strain evidence="9 10">IRI35c</strain>
    </source>
</reference>
<evidence type="ECO:0008006" key="11">
    <source>
        <dbReference type="Google" id="ProtNLM"/>
    </source>
</evidence>
<keyword evidence="10" id="KW-1185">Reference proteome</keyword>
<feature type="transmembrane region" description="Helical" evidence="8">
    <location>
        <begin position="105"/>
        <end position="128"/>
    </location>
</feature>
<evidence type="ECO:0000313" key="10">
    <source>
        <dbReference type="Proteomes" id="UP000516304"/>
    </source>
</evidence>
<dbReference type="GeneID" id="58918312"/>
<dbReference type="GO" id="GO:0000319">
    <property type="term" value="F:sulfite transmembrane transporter activity"/>
    <property type="evidence" value="ECO:0007669"/>
    <property type="project" value="TreeGrafter"/>
</dbReference>
<dbReference type="CDD" id="cd09321">
    <property type="entry name" value="TDT_like_3"/>
    <property type="match status" value="1"/>
</dbReference>
<feature type="transmembrane region" description="Helical" evidence="8">
    <location>
        <begin position="78"/>
        <end position="98"/>
    </location>
</feature>
<protein>
    <recommendedName>
        <fullName evidence="11">C4-dicarboxylate ABC transporter</fullName>
    </recommendedName>
</protein>
<evidence type="ECO:0000256" key="2">
    <source>
        <dbReference type="ARBA" id="ARBA00008566"/>
    </source>
</evidence>
<dbReference type="InterPro" id="IPR038665">
    <property type="entry name" value="Voltage-dep_anion_channel_sf"/>
</dbReference>
<dbReference type="PANTHER" id="PTHR31686:SF1">
    <property type="entry name" value="SULFITE EFFLUX PUMP SSU1"/>
    <property type="match status" value="1"/>
</dbReference>